<name>A0ABN6B9X2_9MYCO</name>
<proteinExistence type="predicted"/>
<dbReference type="Proteomes" id="UP000467379">
    <property type="component" value="Chromosome"/>
</dbReference>
<sequence length="109" mass="10080">MAAEACPADLPAAAAPAVAAEAFPADPLVAAAPAVAAEASRVARPAAAAPVAAVARFPASVAVAAAQAAAAVASATSAAGGRDLGFGFGAELLGAITAIKVVHWSPPGG</sequence>
<dbReference type="EMBL" id="AP022606">
    <property type="protein sequence ID" value="BBZ13628.1"/>
    <property type="molecule type" value="Genomic_DNA"/>
</dbReference>
<reference evidence="1 2" key="1">
    <citation type="journal article" date="2019" name="Emerg. Microbes Infect.">
        <title>Comprehensive subspecies identification of 175 nontuberculous mycobacteria species based on 7547 genomic profiles.</title>
        <authorList>
            <person name="Matsumoto Y."/>
            <person name="Kinjo T."/>
            <person name="Motooka D."/>
            <person name="Nabeya D."/>
            <person name="Jung N."/>
            <person name="Uechi K."/>
            <person name="Horii T."/>
            <person name="Iida T."/>
            <person name="Fujita J."/>
            <person name="Nakamura S."/>
        </authorList>
    </citation>
    <scope>NUCLEOTIDE SEQUENCE [LARGE SCALE GENOMIC DNA]</scope>
    <source>
        <strain evidence="1 2">JCM 12687</strain>
    </source>
</reference>
<protein>
    <submittedName>
        <fullName evidence="1">Uncharacterized protein</fullName>
    </submittedName>
</protein>
<accession>A0ABN6B9X2</accession>
<evidence type="ECO:0000313" key="1">
    <source>
        <dbReference type="EMBL" id="BBZ13628.1"/>
    </source>
</evidence>
<evidence type="ECO:0000313" key="2">
    <source>
        <dbReference type="Proteomes" id="UP000467379"/>
    </source>
</evidence>
<gene>
    <name evidence="1" type="ORF">MBRA_38230</name>
</gene>
<keyword evidence="2" id="KW-1185">Reference proteome</keyword>
<organism evidence="1 2">
    <name type="scientific">Mycobacterium branderi</name>
    <dbReference type="NCBI Taxonomy" id="43348"/>
    <lineage>
        <taxon>Bacteria</taxon>
        <taxon>Bacillati</taxon>
        <taxon>Actinomycetota</taxon>
        <taxon>Actinomycetes</taxon>
        <taxon>Mycobacteriales</taxon>
        <taxon>Mycobacteriaceae</taxon>
        <taxon>Mycobacterium</taxon>
    </lineage>
</organism>